<sequence length="246" mass="28171">MIVYLVEREDPTRAFDRVGDQSADAVGELGSEKIFDDVSFEIGPGRARRAVEEKRPKAVVEIGVHQRPLLPQRSHNADRFDGLDRRDIGPLPHRRFVGEELRKIPDRRHAGAERRHRVYRRGGKADDEVSHVRLDRRGLPHLPPVPLGLKVRPRFLRRGLSQFRRQRHAAVEADTGAVKYETVFFGEIIYFAQGRHRLIPCVHADVGVIHDAPLFDAPALIFKFRRNVIFIHKFGAADVYLRGKPL</sequence>
<dbReference type="EMBL" id="VSSQ01019373">
    <property type="protein sequence ID" value="MPM63371.1"/>
    <property type="molecule type" value="Genomic_DNA"/>
</dbReference>
<comment type="caution">
    <text evidence="1">The sequence shown here is derived from an EMBL/GenBank/DDBJ whole genome shotgun (WGS) entry which is preliminary data.</text>
</comment>
<protein>
    <submittedName>
        <fullName evidence="1">Uncharacterized protein</fullName>
    </submittedName>
</protein>
<dbReference type="AlphaFoldDB" id="A0A645BFF2"/>
<name>A0A645BFF2_9ZZZZ</name>
<accession>A0A645BFF2</accession>
<organism evidence="1">
    <name type="scientific">bioreactor metagenome</name>
    <dbReference type="NCBI Taxonomy" id="1076179"/>
    <lineage>
        <taxon>unclassified sequences</taxon>
        <taxon>metagenomes</taxon>
        <taxon>ecological metagenomes</taxon>
    </lineage>
</organism>
<reference evidence="1" key="1">
    <citation type="submission" date="2019-08" db="EMBL/GenBank/DDBJ databases">
        <authorList>
            <person name="Kucharzyk K."/>
            <person name="Murdoch R.W."/>
            <person name="Higgins S."/>
            <person name="Loffler F."/>
        </authorList>
    </citation>
    <scope>NUCLEOTIDE SEQUENCE</scope>
</reference>
<proteinExistence type="predicted"/>
<evidence type="ECO:0000313" key="1">
    <source>
        <dbReference type="EMBL" id="MPM63371.1"/>
    </source>
</evidence>
<gene>
    <name evidence="1" type="ORF">SDC9_110251</name>
</gene>